<dbReference type="InterPro" id="IPR036412">
    <property type="entry name" value="HAD-like_sf"/>
</dbReference>
<dbReference type="NCBIfam" id="TIGR01460">
    <property type="entry name" value="HAD-SF-IIA"/>
    <property type="match status" value="1"/>
</dbReference>
<sequence length="294" mass="30975">MAQEERRTPERPSGVPPLHQYEGVIVDLDGCVWIGPQPIAGAAEALERLRAAGKRVVFATNDPRGSVESYVHRLWRAGVRVSADDVVTVGLALERYLSDRLAAGERWRTALVVGAEQLARHAAAAGLVPISPLAPDVDERRIDVVIVGGGSEVTFEHLRRATVALHNGAAMIGTGRDPTYPHPSGPMPGSGAFVALLEYASGRRATIVGKPEPLIFEMARERLGPVTSVLAIGDRLDADVLGAHRAGLPAALVLSGSTSERELAQWRHEAQPVAVAASLAELVDSAIGAGSDGT</sequence>
<keyword evidence="2" id="KW-1185">Reference proteome</keyword>
<dbReference type="GO" id="GO:0005737">
    <property type="term" value="C:cytoplasm"/>
    <property type="evidence" value="ECO:0007669"/>
    <property type="project" value="TreeGrafter"/>
</dbReference>
<dbReference type="SUPFAM" id="SSF56784">
    <property type="entry name" value="HAD-like"/>
    <property type="match status" value="1"/>
</dbReference>
<evidence type="ECO:0000313" key="2">
    <source>
        <dbReference type="Proteomes" id="UP000222056"/>
    </source>
</evidence>
<protein>
    <submittedName>
        <fullName evidence="1">Haloacid Dehalogenase Superfamily Class (Subfamily) IIA</fullName>
    </submittedName>
</protein>
<dbReference type="STRING" id="29539.SAMN02745716_1643"/>
<dbReference type="EMBL" id="FNWJ01000002">
    <property type="protein sequence ID" value="SEH14471.1"/>
    <property type="molecule type" value="Genomic_DNA"/>
</dbReference>
<dbReference type="InterPro" id="IPR023214">
    <property type="entry name" value="HAD_sf"/>
</dbReference>
<dbReference type="GO" id="GO:0016791">
    <property type="term" value="F:phosphatase activity"/>
    <property type="evidence" value="ECO:0007669"/>
    <property type="project" value="TreeGrafter"/>
</dbReference>
<dbReference type="PANTHER" id="PTHR19288">
    <property type="entry name" value="4-NITROPHENYLPHOSPHATASE-RELATED"/>
    <property type="match status" value="1"/>
</dbReference>
<name>A0A1H6FUI5_THEAL</name>
<accession>A0A1H6FUI5</accession>
<reference evidence="2" key="1">
    <citation type="submission" date="2016-10" db="EMBL/GenBank/DDBJ databases">
        <authorList>
            <person name="Varghese N."/>
            <person name="Submissions S."/>
        </authorList>
    </citation>
    <scope>NUCLEOTIDE SEQUENCE [LARGE SCALE GENOMIC DNA]</scope>
    <source>
        <strain evidence="2">ATCC 35263</strain>
    </source>
</reference>
<organism evidence="1 2">
    <name type="scientific">Thermoleophilum album</name>
    <dbReference type="NCBI Taxonomy" id="29539"/>
    <lineage>
        <taxon>Bacteria</taxon>
        <taxon>Bacillati</taxon>
        <taxon>Actinomycetota</taxon>
        <taxon>Thermoleophilia</taxon>
        <taxon>Thermoleophilales</taxon>
        <taxon>Thermoleophilaceae</taxon>
        <taxon>Thermoleophilum</taxon>
    </lineage>
</organism>
<dbReference type="OrthoDB" id="3400930at2"/>
<dbReference type="Gene3D" id="3.40.50.1000">
    <property type="entry name" value="HAD superfamily/HAD-like"/>
    <property type="match status" value="2"/>
</dbReference>
<gene>
    <name evidence="1" type="ORF">SAMN02745716_1643</name>
</gene>
<dbReference type="RefSeq" id="WP_093118033.1">
    <property type="nucleotide sequence ID" value="NZ_FNWJ01000002.1"/>
</dbReference>
<dbReference type="InterPro" id="IPR006357">
    <property type="entry name" value="HAD-SF_hydro_IIA"/>
</dbReference>
<dbReference type="PANTHER" id="PTHR19288:SF46">
    <property type="entry name" value="HALOACID DEHALOGENASE-LIKE HYDROLASE DOMAIN-CONTAINING PROTEIN 2"/>
    <property type="match status" value="1"/>
</dbReference>
<evidence type="ECO:0000313" key="1">
    <source>
        <dbReference type="EMBL" id="SEH14471.1"/>
    </source>
</evidence>
<dbReference type="Proteomes" id="UP000222056">
    <property type="component" value="Unassembled WGS sequence"/>
</dbReference>
<dbReference type="Pfam" id="PF13242">
    <property type="entry name" value="Hydrolase_like"/>
    <property type="match status" value="1"/>
</dbReference>
<dbReference type="AlphaFoldDB" id="A0A1H6FUI5"/>
<proteinExistence type="predicted"/>
<dbReference type="Pfam" id="PF13344">
    <property type="entry name" value="Hydrolase_6"/>
    <property type="match status" value="1"/>
</dbReference>